<keyword evidence="1" id="KW-0723">Serine/threonine-protein kinase</keyword>
<keyword evidence="2 4" id="KW-0547">Nucleotide-binding</keyword>
<evidence type="ECO:0000256" key="3">
    <source>
        <dbReference type="ARBA" id="ARBA00022840"/>
    </source>
</evidence>
<dbReference type="SMART" id="SM00220">
    <property type="entry name" value="S_TKc"/>
    <property type="match status" value="1"/>
</dbReference>
<keyword evidence="3 4" id="KW-0067">ATP-binding</keyword>
<evidence type="ECO:0000256" key="1">
    <source>
        <dbReference type="ARBA" id="ARBA00022527"/>
    </source>
</evidence>
<evidence type="ECO:0000259" key="5">
    <source>
        <dbReference type="PROSITE" id="PS50011"/>
    </source>
</evidence>
<evidence type="ECO:0000256" key="4">
    <source>
        <dbReference type="PROSITE-ProRule" id="PRU10141"/>
    </source>
</evidence>
<dbReference type="Pfam" id="PF13432">
    <property type="entry name" value="TPR_16"/>
    <property type="match status" value="1"/>
</dbReference>
<feature type="binding site" evidence="4">
    <location>
        <position position="51"/>
    </location>
    <ligand>
        <name>ATP</name>
        <dbReference type="ChEBI" id="CHEBI:30616"/>
    </ligand>
</feature>
<dbReference type="InterPro" id="IPR017441">
    <property type="entry name" value="Protein_kinase_ATP_BS"/>
</dbReference>
<gene>
    <name evidence="6" type="ORF">CTheo_7483</name>
</gene>
<dbReference type="AlphaFoldDB" id="A0A5N5QCA9"/>
<dbReference type="PROSITE" id="PS50011">
    <property type="entry name" value="PROTEIN_KINASE_DOM"/>
    <property type="match status" value="1"/>
</dbReference>
<dbReference type="InterPro" id="IPR008271">
    <property type="entry name" value="Ser/Thr_kinase_AS"/>
</dbReference>
<evidence type="ECO:0000313" key="6">
    <source>
        <dbReference type="EMBL" id="KAB5589071.1"/>
    </source>
</evidence>
<organism evidence="6 7">
    <name type="scientific">Ceratobasidium theobromae</name>
    <dbReference type="NCBI Taxonomy" id="1582974"/>
    <lineage>
        <taxon>Eukaryota</taxon>
        <taxon>Fungi</taxon>
        <taxon>Dikarya</taxon>
        <taxon>Basidiomycota</taxon>
        <taxon>Agaricomycotina</taxon>
        <taxon>Agaricomycetes</taxon>
        <taxon>Cantharellales</taxon>
        <taxon>Ceratobasidiaceae</taxon>
        <taxon>Ceratobasidium</taxon>
    </lineage>
</organism>
<dbReference type="Gene3D" id="1.10.510.10">
    <property type="entry name" value="Transferase(Phosphotransferase) domain 1"/>
    <property type="match status" value="1"/>
</dbReference>
<dbReference type="SMART" id="SM00028">
    <property type="entry name" value="TPR"/>
    <property type="match status" value="3"/>
</dbReference>
<dbReference type="Proteomes" id="UP000383932">
    <property type="component" value="Unassembled WGS sequence"/>
</dbReference>
<dbReference type="Pfam" id="PF07714">
    <property type="entry name" value="PK_Tyr_Ser-Thr"/>
    <property type="match status" value="1"/>
</dbReference>
<dbReference type="InterPro" id="IPR000719">
    <property type="entry name" value="Prot_kinase_dom"/>
</dbReference>
<dbReference type="SUPFAM" id="SSF48452">
    <property type="entry name" value="TPR-like"/>
    <property type="match status" value="1"/>
</dbReference>
<sequence>MQLGPGSPKRKLLDYTGCLAKSDPIGKGGFAIVHLAELKLDPDPPKLVAVKTIKIDDQISEQHRRDIERRLEREIHAWSHFDHENIVELLATCTDFNARPELNFKCLVMEFCENGDMKTFVQRNALSELSLEGAANGLLHMHNHDPPFVHGDIKAKNILVDGNQRARVCDFGLSRVQKSTSGARSGYTTSTLAGSVRWMSPELVKHDQDGSSTAGFTRESDVWAFGCLILEAVTKGRPFGYLEDDFKVVSALVFKKLPWTSANQQSSTGIINEGLWGIAAQCWKQKPASRLTIAQIQEKLRGLRVLNESGTARTMMRGQPSEWSQACSREELADQAWKNGDWDSAISNFTAAIDVFKGGKFPLKVAFCTYRLGLAYIDNNNLPEAEIHLREADRLYAGLRQPRLQARPRQLLARIERLRDNATRSKELLISELNDAREYKWPEVRGWCLLELARTELELEDYREAQRHFEEALKIAVDLANRTMEGRALEGMSLLTGICPLGTCVTWCRRALDCFREVRWPYMENIAQVRMADLRALVPEVEEHSLSSSGGEPNNVILRRRHKEERILTTACPRL</sequence>
<comment type="caution">
    <text evidence="6">The sequence shown here is derived from an EMBL/GenBank/DDBJ whole genome shotgun (WGS) entry which is preliminary data.</text>
</comment>
<accession>A0A5N5QCA9</accession>
<dbReference type="SUPFAM" id="SSF56112">
    <property type="entry name" value="Protein kinase-like (PK-like)"/>
    <property type="match status" value="1"/>
</dbReference>
<keyword evidence="6" id="KW-0808">Transferase</keyword>
<dbReference type="Gene3D" id="1.25.40.10">
    <property type="entry name" value="Tetratricopeptide repeat domain"/>
    <property type="match status" value="1"/>
</dbReference>
<dbReference type="PROSITE" id="PS00108">
    <property type="entry name" value="PROTEIN_KINASE_ST"/>
    <property type="match status" value="1"/>
</dbReference>
<dbReference type="InterPro" id="IPR011990">
    <property type="entry name" value="TPR-like_helical_dom_sf"/>
</dbReference>
<dbReference type="EMBL" id="SSOP01000321">
    <property type="protein sequence ID" value="KAB5589071.1"/>
    <property type="molecule type" value="Genomic_DNA"/>
</dbReference>
<keyword evidence="6" id="KW-0418">Kinase</keyword>
<dbReference type="InterPro" id="IPR019734">
    <property type="entry name" value="TPR_rpt"/>
</dbReference>
<evidence type="ECO:0000256" key="2">
    <source>
        <dbReference type="ARBA" id="ARBA00022741"/>
    </source>
</evidence>
<proteinExistence type="predicted"/>
<dbReference type="GO" id="GO:0005524">
    <property type="term" value="F:ATP binding"/>
    <property type="evidence" value="ECO:0007669"/>
    <property type="project" value="UniProtKB-UniRule"/>
</dbReference>
<protein>
    <submittedName>
        <fullName evidence="6">Serine/threonine-protein kinase CTR1</fullName>
    </submittedName>
</protein>
<dbReference type="InterPro" id="IPR051681">
    <property type="entry name" value="Ser/Thr_Kinases-Pseudokinases"/>
</dbReference>
<dbReference type="InterPro" id="IPR001245">
    <property type="entry name" value="Ser-Thr/Tyr_kinase_cat_dom"/>
</dbReference>
<dbReference type="GO" id="GO:0004674">
    <property type="term" value="F:protein serine/threonine kinase activity"/>
    <property type="evidence" value="ECO:0007669"/>
    <property type="project" value="UniProtKB-KW"/>
</dbReference>
<name>A0A5N5QCA9_9AGAM</name>
<dbReference type="OrthoDB" id="346907at2759"/>
<dbReference type="PANTHER" id="PTHR44329">
    <property type="entry name" value="SERINE/THREONINE-PROTEIN KINASE TNNI3K-RELATED"/>
    <property type="match status" value="1"/>
</dbReference>
<feature type="domain" description="Protein kinase" evidence="5">
    <location>
        <begin position="19"/>
        <end position="306"/>
    </location>
</feature>
<dbReference type="PROSITE" id="PS00107">
    <property type="entry name" value="PROTEIN_KINASE_ATP"/>
    <property type="match status" value="1"/>
</dbReference>
<keyword evidence="7" id="KW-1185">Reference proteome</keyword>
<reference evidence="6 7" key="1">
    <citation type="journal article" date="2019" name="Fungal Biol. Biotechnol.">
        <title>Draft genome sequence of fastidious pathogen Ceratobasidium theobromae, which causes vascular-streak dieback in Theobroma cacao.</title>
        <authorList>
            <person name="Ali S.S."/>
            <person name="Asman A."/>
            <person name="Shao J."/>
            <person name="Firmansyah A.P."/>
            <person name="Susilo A.W."/>
            <person name="Rosmana A."/>
            <person name="McMahon P."/>
            <person name="Junaid M."/>
            <person name="Guest D."/>
            <person name="Kheng T.Y."/>
            <person name="Meinhardt L.W."/>
            <person name="Bailey B.A."/>
        </authorList>
    </citation>
    <scope>NUCLEOTIDE SEQUENCE [LARGE SCALE GENOMIC DNA]</scope>
    <source>
        <strain evidence="6 7">CT2</strain>
    </source>
</reference>
<evidence type="ECO:0000313" key="7">
    <source>
        <dbReference type="Proteomes" id="UP000383932"/>
    </source>
</evidence>
<dbReference type="InterPro" id="IPR011009">
    <property type="entry name" value="Kinase-like_dom_sf"/>
</dbReference>